<dbReference type="GO" id="GO:0009437">
    <property type="term" value="P:carnitine metabolic process"/>
    <property type="evidence" value="ECO:0007669"/>
    <property type="project" value="TreeGrafter"/>
</dbReference>
<evidence type="ECO:0000256" key="1">
    <source>
        <dbReference type="ARBA" id="ARBA00004275"/>
    </source>
</evidence>
<evidence type="ECO:0000256" key="11">
    <source>
        <dbReference type="ARBA" id="ARBA00023136"/>
    </source>
</evidence>
<dbReference type="GO" id="GO:0006631">
    <property type="term" value="P:fatty acid metabolic process"/>
    <property type="evidence" value="ECO:0007669"/>
    <property type="project" value="UniProtKB-KW"/>
</dbReference>
<dbReference type="SUPFAM" id="SSF52777">
    <property type="entry name" value="CoA-dependent acyltransferases"/>
    <property type="match status" value="2"/>
</dbReference>
<dbReference type="PANTHER" id="PTHR22589:SF103">
    <property type="entry name" value="CARNITINE O-ACETYL-TRANSFERASE, ISOFORM A-RELATED"/>
    <property type="match status" value="1"/>
</dbReference>
<proteinExistence type="inferred from homology"/>
<evidence type="ECO:0000256" key="6">
    <source>
        <dbReference type="ARBA" id="ARBA00022792"/>
    </source>
</evidence>
<feature type="region of interest" description="Disordered" evidence="19">
    <location>
        <begin position="1"/>
        <end position="23"/>
    </location>
</feature>
<dbReference type="FunFam" id="3.30.559.70:FF:000007">
    <property type="entry name" value="Carnitine O-acetyltransferase, mitochondrial"/>
    <property type="match status" value="1"/>
</dbReference>
<keyword evidence="6" id="KW-0999">Mitochondrion inner membrane</keyword>
<dbReference type="InterPro" id="IPR000542">
    <property type="entry name" value="Carn_acyl_trans"/>
</dbReference>
<keyword evidence="8" id="KW-0809">Transit peptide</keyword>
<comment type="subcellular location">
    <subcellularLocation>
        <location evidence="2">Mitochondrion inner membrane</location>
        <topology evidence="2">Peripheral membrane protein</topology>
        <orientation evidence="2">Matrix side</orientation>
    </subcellularLocation>
    <subcellularLocation>
        <location evidence="1">Peroxisome</location>
    </subcellularLocation>
</comment>
<evidence type="ECO:0000259" key="20">
    <source>
        <dbReference type="Pfam" id="PF00755"/>
    </source>
</evidence>
<dbReference type="Gene3D" id="3.30.559.10">
    <property type="entry name" value="Chloramphenicol acetyltransferase-like domain"/>
    <property type="match status" value="1"/>
</dbReference>
<evidence type="ECO:0000256" key="15">
    <source>
        <dbReference type="ARBA" id="ARBA00053195"/>
    </source>
</evidence>
<feature type="active site" description="Proton acceptor" evidence="18">
    <location>
        <position position="332"/>
    </location>
</feature>
<dbReference type="Gene3D" id="3.30.559.70">
    <property type="entry name" value="Choline/Carnitine o-acyltransferase, domain 2"/>
    <property type="match status" value="1"/>
</dbReference>
<evidence type="ECO:0000256" key="9">
    <source>
        <dbReference type="ARBA" id="ARBA00023098"/>
    </source>
</evidence>
<keyword evidence="5" id="KW-0808">Transferase</keyword>
<evidence type="ECO:0000256" key="18">
    <source>
        <dbReference type="PIRSR" id="PIRSR600542-1"/>
    </source>
</evidence>
<evidence type="ECO:0000313" key="22">
    <source>
        <dbReference type="Proteomes" id="UP001212997"/>
    </source>
</evidence>
<dbReference type="PANTHER" id="PTHR22589">
    <property type="entry name" value="CARNITINE O-ACYLTRANSFERASE"/>
    <property type="match status" value="1"/>
</dbReference>
<keyword evidence="9" id="KW-0443">Lipid metabolism</keyword>
<keyword evidence="10" id="KW-0496">Mitochondrion</keyword>
<evidence type="ECO:0000256" key="4">
    <source>
        <dbReference type="ARBA" id="ARBA00022448"/>
    </source>
</evidence>
<evidence type="ECO:0000256" key="19">
    <source>
        <dbReference type="SAM" id="MobiDB-lite"/>
    </source>
</evidence>
<keyword evidence="11" id="KW-0472">Membrane</keyword>
<accession>A0AAD5YGJ9</accession>
<feature type="domain" description="Choline/carnitine acyltransferase" evidence="20">
    <location>
        <begin position="40"/>
        <end position="598"/>
    </location>
</feature>
<comment type="similarity">
    <text evidence="3">Belongs to the carnitine/choline acetyltransferase family.</text>
</comment>
<organism evidence="21 22">
    <name type="scientific">Meripilus lineatus</name>
    <dbReference type="NCBI Taxonomy" id="2056292"/>
    <lineage>
        <taxon>Eukaryota</taxon>
        <taxon>Fungi</taxon>
        <taxon>Dikarya</taxon>
        <taxon>Basidiomycota</taxon>
        <taxon>Agaricomycotina</taxon>
        <taxon>Agaricomycetes</taxon>
        <taxon>Polyporales</taxon>
        <taxon>Meripilaceae</taxon>
        <taxon>Meripilus</taxon>
    </lineage>
</organism>
<sequence>MSKSRSFKTSAPRRSDVPPGYAVDPEAGPMLRFEKSLPKLPVPTLESTASKYLESVKPHLTPAEFATTQTVVKEFLSSPIGKTLQERLLARAAEPGRQSWISEWWNDAAYMGYRDPVVVFVSYFFLHLDDKKKPGQAQRAASLLKALLPFRALVESKRLEPEKVRGMPLAMDSFQWLFHSSRIPVKPSDTAKKYDAAKHNHVVFVRKNKFYKVDLVDKSGRELSAAELEVQAERVLQLAGSDKAAPVGALTSDNRDVWTDSRAALVAASPQNVASLEAIESAMILVCLDDTQPVTRQESSWNLWVGDGRNRFFDKHQIIVFENGKSGFLGEHSCMDGTPTLRMNEFILASLAHGKVDLGPARAADTAKDLAAPQELKFVVDDKVASHITQSEAAFDKLVGDHELEVLHYEGYGKDYIKKFKASPDAWAQLVKQLAFHKMFGRPGVTYESAQTRKYQLGRTEVIRAASNENKAWAEAMLNPNETDEHRALLFRKAVTRHLQYAAWAADGQGVDRHFFGLKRMLKEGEAVPEIFTDPAFARSSHWELSTSQLSSPFVDGWGYGEVVPDGYGLSYSIGNNYIRWTITSLKRDNKALKHYLAEAATETREMMERAAAAEAKKAGEAKAKL</sequence>
<evidence type="ECO:0000256" key="12">
    <source>
        <dbReference type="ARBA" id="ARBA00023140"/>
    </source>
</evidence>
<keyword evidence="7" id="KW-0276">Fatty acid metabolism</keyword>
<dbReference type="EMBL" id="JANAWD010000358">
    <property type="protein sequence ID" value="KAJ3480734.1"/>
    <property type="molecule type" value="Genomic_DNA"/>
</dbReference>
<dbReference type="InterPro" id="IPR042231">
    <property type="entry name" value="Cho/carn_acyl_trans_2"/>
</dbReference>
<keyword evidence="13" id="KW-0012">Acyltransferase</keyword>
<comment type="catalytic activity">
    <reaction evidence="14">
        <text>(R)-carnitine + acetyl-CoA = O-acetyl-(R)-carnitine + CoA</text>
        <dbReference type="Rhea" id="RHEA:21136"/>
        <dbReference type="ChEBI" id="CHEBI:16347"/>
        <dbReference type="ChEBI" id="CHEBI:57287"/>
        <dbReference type="ChEBI" id="CHEBI:57288"/>
        <dbReference type="ChEBI" id="CHEBI:57589"/>
        <dbReference type="EC" id="2.3.1.7"/>
    </reaction>
</comment>
<keyword evidence="22" id="KW-1185">Reference proteome</keyword>
<gene>
    <name evidence="21" type="ORF">NLI96_g8143</name>
</gene>
<evidence type="ECO:0000256" key="14">
    <source>
        <dbReference type="ARBA" id="ARBA00052702"/>
    </source>
</evidence>
<dbReference type="InterPro" id="IPR039551">
    <property type="entry name" value="Cho/carn_acyl_trans"/>
</dbReference>
<evidence type="ECO:0000256" key="7">
    <source>
        <dbReference type="ARBA" id="ARBA00022832"/>
    </source>
</evidence>
<name>A0AAD5YGJ9_9APHY</name>
<evidence type="ECO:0000256" key="13">
    <source>
        <dbReference type="ARBA" id="ARBA00023315"/>
    </source>
</evidence>
<evidence type="ECO:0000256" key="2">
    <source>
        <dbReference type="ARBA" id="ARBA00004443"/>
    </source>
</evidence>
<dbReference type="GO" id="GO:0005743">
    <property type="term" value="C:mitochondrial inner membrane"/>
    <property type="evidence" value="ECO:0007669"/>
    <property type="project" value="UniProtKB-SubCell"/>
</dbReference>
<dbReference type="Pfam" id="PF00755">
    <property type="entry name" value="Carn_acyltransf"/>
    <property type="match status" value="1"/>
</dbReference>
<evidence type="ECO:0000256" key="8">
    <source>
        <dbReference type="ARBA" id="ARBA00022946"/>
    </source>
</evidence>
<protein>
    <recommendedName>
        <fullName evidence="17">Carnitine O-acetyltransferase, mitochondrial</fullName>
        <ecNumber evidence="16">2.3.1.7</ecNumber>
    </recommendedName>
</protein>
<dbReference type="PROSITE" id="PS00439">
    <property type="entry name" value="ACYLTRANSF_C_1"/>
    <property type="match status" value="1"/>
</dbReference>
<reference evidence="21" key="1">
    <citation type="submission" date="2022-07" db="EMBL/GenBank/DDBJ databases">
        <title>Genome Sequence of Physisporinus lineatus.</title>
        <authorList>
            <person name="Buettner E."/>
        </authorList>
    </citation>
    <scope>NUCLEOTIDE SEQUENCE</scope>
    <source>
        <strain evidence="21">VT162</strain>
    </source>
</reference>
<evidence type="ECO:0000256" key="10">
    <source>
        <dbReference type="ARBA" id="ARBA00023128"/>
    </source>
</evidence>
<comment type="function">
    <text evidence="15">Carnitine acetylase is specific for short chain fatty acids. Carnitine acetylase seems to affect the flux through the pyruvate dehydrogenase complex. It may be involved as well in the transport of acetyl-CoA into mitochondria.</text>
</comment>
<evidence type="ECO:0000256" key="3">
    <source>
        <dbReference type="ARBA" id="ARBA00005232"/>
    </source>
</evidence>
<dbReference type="AlphaFoldDB" id="A0AAD5YGJ9"/>
<keyword evidence="12" id="KW-0576">Peroxisome</keyword>
<dbReference type="EC" id="2.3.1.7" evidence="16"/>
<evidence type="ECO:0000313" key="21">
    <source>
        <dbReference type="EMBL" id="KAJ3480734.1"/>
    </source>
</evidence>
<evidence type="ECO:0000256" key="16">
    <source>
        <dbReference type="ARBA" id="ARBA00066910"/>
    </source>
</evidence>
<keyword evidence="4" id="KW-0813">Transport</keyword>
<comment type="caution">
    <text evidence="21">The sequence shown here is derived from an EMBL/GenBank/DDBJ whole genome shotgun (WGS) entry which is preliminary data.</text>
</comment>
<dbReference type="GO" id="GO:0005777">
    <property type="term" value="C:peroxisome"/>
    <property type="evidence" value="ECO:0007669"/>
    <property type="project" value="UniProtKB-SubCell"/>
</dbReference>
<evidence type="ECO:0000256" key="5">
    <source>
        <dbReference type="ARBA" id="ARBA00022679"/>
    </source>
</evidence>
<dbReference type="InterPro" id="IPR023213">
    <property type="entry name" value="CAT-like_dom_sf"/>
</dbReference>
<evidence type="ECO:0000256" key="17">
    <source>
        <dbReference type="ARBA" id="ARBA00073438"/>
    </source>
</evidence>
<dbReference type="GO" id="GO:0004092">
    <property type="term" value="F:carnitine O-acetyltransferase activity"/>
    <property type="evidence" value="ECO:0007669"/>
    <property type="project" value="UniProtKB-EC"/>
</dbReference>
<dbReference type="Proteomes" id="UP001212997">
    <property type="component" value="Unassembled WGS sequence"/>
</dbReference>